<evidence type="ECO:0000313" key="2">
    <source>
        <dbReference type="Proteomes" id="UP000765509"/>
    </source>
</evidence>
<keyword evidence="2" id="KW-1185">Reference proteome</keyword>
<protein>
    <submittedName>
        <fullName evidence="1">Uncharacterized protein</fullName>
    </submittedName>
</protein>
<dbReference type="OrthoDB" id="3268967at2759"/>
<name>A0A9Q3EEH5_9BASI</name>
<evidence type="ECO:0000313" key="1">
    <source>
        <dbReference type="EMBL" id="MBW0517453.1"/>
    </source>
</evidence>
<comment type="caution">
    <text evidence="1">The sequence shown here is derived from an EMBL/GenBank/DDBJ whole genome shotgun (WGS) entry which is preliminary data.</text>
</comment>
<accession>A0A9Q3EEH5</accession>
<gene>
    <name evidence="1" type="ORF">O181_057168</name>
</gene>
<reference evidence="1" key="1">
    <citation type="submission" date="2021-03" db="EMBL/GenBank/DDBJ databases">
        <title>Draft genome sequence of rust myrtle Austropuccinia psidii MF-1, a brazilian biotype.</title>
        <authorList>
            <person name="Quecine M.C."/>
            <person name="Pachon D.M.R."/>
            <person name="Bonatelli M.L."/>
            <person name="Correr F.H."/>
            <person name="Franceschini L.M."/>
            <person name="Leite T.F."/>
            <person name="Margarido G.R.A."/>
            <person name="Almeida C.A."/>
            <person name="Ferrarezi J.A."/>
            <person name="Labate C.A."/>
        </authorList>
    </citation>
    <scope>NUCLEOTIDE SEQUENCE</scope>
    <source>
        <strain evidence="1">MF-1</strain>
    </source>
</reference>
<dbReference type="EMBL" id="AVOT02025938">
    <property type="protein sequence ID" value="MBW0517453.1"/>
    <property type="molecule type" value="Genomic_DNA"/>
</dbReference>
<proteinExistence type="predicted"/>
<organism evidence="1 2">
    <name type="scientific">Austropuccinia psidii MF-1</name>
    <dbReference type="NCBI Taxonomy" id="1389203"/>
    <lineage>
        <taxon>Eukaryota</taxon>
        <taxon>Fungi</taxon>
        <taxon>Dikarya</taxon>
        <taxon>Basidiomycota</taxon>
        <taxon>Pucciniomycotina</taxon>
        <taxon>Pucciniomycetes</taxon>
        <taxon>Pucciniales</taxon>
        <taxon>Sphaerophragmiaceae</taxon>
        <taxon>Austropuccinia</taxon>
    </lineage>
</organism>
<dbReference type="Proteomes" id="UP000765509">
    <property type="component" value="Unassembled WGS sequence"/>
</dbReference>
<dbReference type="AlphaFoldDB" id="A0A9Q3EEH5"/>
<sequence length="149" mass="17137">MTIVHKYGNMEKNSDHLSRWALPNAPDNTAYVSTNAENKISIEGTKITEIKDSYGFTHDWCTLIPELELSYKISIHASTGKTPGMLEKGWNPKIPVYALKKDLVYLHPAASRFQLLLDKLRHNENQSITDSFEYAEKKWDKSHKTPEFK</sequence>